<dbReference type="Proteomes" id="UP000178485">
    <property type="component" value="Chromosome i"/>
</dbReference>
<dbReference type="GO" id="GO:0016209">
    <property type="term" value="F:antioxidant activity"/>
    <property type="evidence" value="ECO:0007669"/>
    <property type="project" value="InterPro"/>
</dbReference>
<proteinExistence type="predicted"/>
<dbReference type="Pfam" id="PF00578">
    <property type="entry name" value="AhpC-TSA"/>
    <property type="match status" value="1"/>
</dbReference>
<sequence>MSNLFSRRRIEKNNRVKIIKLSILITISSLLFACKGNKEVVTLKGEISSLEDFEVLVSYFAGDTLAVDTITCDKHGKFTYRNTIDTLTVFSLYFNNQSSSVMVFAQPKDNITIKGDARLSDLIKVTGNEINNDLTLFKEANKELLQQRILLLRNLKEEKDANPFSNSRLLASADEIAKINSFNQELALIAEEQVKKNPSKMSSLILINEFFANAENPQGLSRLLGYMEDDVLKTRLGLNLKAYCDKVNRSAEGSVMPYFQLVDTSGDTIHSYDYRGKYLLLSFISTTGVDSRETIQSLRQTYEKIKSDSVEFISIYIDSDIYPISYIENDSIPWTVVPEKRSWASDIVDAYNIEFVPNNILISPAGIISDRNVPAIAVENALKSFVKNNR</sequence>
<dbReference type="InterPro" id="IPR036249">
    <property type="entry name" value="Thioredoxin-like_sf"/>
</dbReference>
<dbReference type="EMBL" id="LT608328">
    <property type="protein sequence ID" value="SCM55459.1"/>
    <property type="molecule type" value="Genomic_DNA"/>
</dbReference>
<dbReference type="SUPFAM" id="SSF52833">
    <property type="entry name" value="Thioredoxin-like"/>
    <property type="match status" value="1"/>
</dbReference>
<name>A0A1G4G453_9BACT</name>
<reference evidence="3 4" key="1">
    <citation type="submission" date="2016-08" db="EMBL/GenBank/DDBJ databases">
        <authorList>
            <person name="Seilhamer J.J."/>
        </authorList>
    </citation>
    <scope>NUCLEOTIDE SEQUENCE [LARGE SCALE GENOMIC DNA]</scope>
    <source>
        <strain evidence="3">ING2-E5A</strain>
    </source>
</reference>
<dbReference type="PROSITE" id="PS51257">
    <property type="entry name" value="PROKAR_LIPOPROTEIN"/>
    <property type="match status" value="1"/>
</dbReference>
<protein>
    <recommendedName>
        <fullName evidence="5">DUF4369 domain-containing protein</fullName>
    </recommendedName>
</protein>
<evidence type="ECO:0000313" key="3">
    <source>
        <dbReference type="EMBL" id="SCM55459.1"/>
    </source>
</evidence>
<organism evidence="3 4">
    <name type="scientific">Petrimonas mucosa</name>
    <dbReference type="NCBI Taxonomy" id="1642646"/>
    <lineage>
        <taxon>Bacteria</taxon>
        <taxon>Pseudomonadati</taxon>
        <taxon>Bacteroidota</taxon>
        <taxon>Bacteroidia</taxon>
        <taxon>Bacteroidales</taxon>
        <taxon>Dysgonomonadaceae</taxon>
        <taxon>Petrimonas</taxon>
    </lineage>
</organism>
<feature type="domain" description="Alkyl hydroperoxide reductase subunit C/ Thiol specific antioxidant" evidence="1">
    <location>
        <begin position="254"/>
        <end position="369"/>
    </location>
</feature>
<keyword evidence="4" id="KW-1185">Reference proteome</keyword>
<evidence type="ECO:0000259" key="2">
    <source>
        <dbReference type="Pfam" id="PF14289"/>
    </source>
</evidence>
<accession>A0A1G4G453</accession>
<evidence type="ECO:0000313" key="4">
    <source>
        <dbReference type="Proteomes" id="UP000178485"/>
    </source>
</evidence>
<dbReference type="AlphaFoldDB" id="A0A1G4G453"/>
<dbReference type="Gene3D" id="3.40.30.10">
    <property type="entry name" value="Glutaredoxin"/>
    <property type="match status" value="1"/>
</dbReference>
<dbReference type="GO" id="GO:0016491">
    <property type="term" value="F:oxidoreductase activity"/>
    <property type="evidence" value="ECO:0007669"/>
    <property type="project" value="InterPro"/>
</dbReference>
<evidence type="ECO:0008006" key="5">
    <source>
        <dbReference type="Google" id="ProtNLM"/>
    </source>
</evidence>
<gene>
    <name evidence="3" type="ORF">ING2E5A_0386</name>
</gene>
<dbReference type="KEGG" id="pmuc:ING2E5A_0386"/>
<dbReference type="STRING" id="1642646.ING2E5A_0386"/>
<evidence type="ECO:0000259" key="1">
    <source>
        <dbReference type="Pfam" id="PF00578"/>
    </source>
</evidence>
<dbReference type="Pfam" id="PF14289">
    <property type="entry name" value="DUF4369"/>
    <property type="match status" value="1"/>
</dbReference>
<dbReference type="InterPro" id="IPR025380">
    <property type="entry name" value="DUF4369"/>
</dbReference>
<feature type="domain" description="DUF4369" evidence="2">
    <location>
        <begin position="41"/>
        <end position="134"/>
    </location>
</feature>
<dbReference type="InterPro" id="IPR000866">
    <property type="entry name" value="AhpC/TSA"/>
</dbReference>